<dbReference type="PATRIC" id="fig|1423733.4.peg.114"/>
<name>A0A0R2BFT1_SECCO</name>
<dbReference type="RefSeq" id="WP_054762186.1">
    <property type="nucleotide sequence ID" value="NZ_AYYR01000078.1"/>
</dbReference>
<gene>
    <name evidence="1" type="ORF">FC82_GL000106</name>
</gene>
<dbReference type="InterPro" id="IPR013324">
    <property type="entry name" value="RNA_pol_sigma_r3/r4-like"/>
</dbReference>
<dbReference type="NCBIfam" id="TIGR02937">
    <property type="entry name" value="sigma70-ECF"/>
    <property type="match status" value="1"/>
</dbReference>
<dbReference type="GO" id="GO:0006352">
    <property type="term" value="P:DNA-templated transcription initiation"/>
    <property type="evidence" value="ECO:0007669"/>
    <property type="project" value="InterPro"/>
</dbReference>
<dbReference type="STRING" id="33960.TY91_00470"/>
<dbReference type="SUPFAM" id="SSF88659">
    <property type="entry name" value="Sigma3 and sigma4 domains of RNA polymerase sigma factors"/>
    <property type="match status" value="1"/>
</dbReference>
<dbReference type="AlphaFoldDB" id="A0A0R2BFT1"/>
<organism evidence="1 2">
    <name type="scientific">Secundilactobacillus collinoides DSM 20515 = JCM 1123</name>
    <dbReference type="NCBI Taxonomy" id="1423733"/>
    <lineage>
        <taxon>Bacteria</taxon>
        <taxon>Bacillati</taxon>
        <taxon>Bacillota</taxon>
        <taxon>Bacilli</taxon>
        <taxon>Lactobacillales</taxon>
        <taxon>Lactobacillaceae</taxon>
        <taxon>Secundilactobacillus</taxon>
    </lineage>
</organism>
<dbReference type="SUPFAM" id="SSF88946">
    <property type="entry name" value="Sigma2 domain of RNA polymerase sigma factors"/>
    <property type="match status" value="1"/>
</dbReference>
<sequence length="175" mass="20722">MITKHEQAFEFLATGDHVLIVYSALKKLGMRPSDDDYDDYVQDCWLWFSDIFQKYTGNPWSAPKSFLAYAHVALYRRALNERMRRQRRDNVTDDAPDWEQVGEELAVLTTETDIVDRSMLDCWLARCSGVERDYLIDAVVHQMTPTEIAEKRGVSRQTVYQWRRKVREKLRQLRV</sequence>
<comment type="caution">
    <text evidence="1">The sequence shown here is derived from an EMBL/GenBank/DDBJ whole genome shotgun (WGS) entry which is preliminary data.</text>
</comment>
<proteinExistence type="predicted"/>
<dbReference type="GO" id="GO:0003700">
    <property type="term" value="F:DNA-binding transcription factor activity"/>
    <property type="evidence" value="ECO:0007669"/>
    <property type="project" value="InterPro"/>
</dbReference>
<reference evidence="1 2" key="1">
    <citation type="journal article" date="2015" name="Genome Announc.">
        <title>Expanding the biotechnology potential of lactobacilli through comparative genomics of 213 strains and associated genera.</title>
        <authorList>
            <person name="Sun Z."/>
            <person name="Harris H.M."/>
            <person name="McCann A."/>
            <person name="Guo C."/>
            <person name="Argimon S."/>
            <person name="Zhang W."/>
            <person name="Yang X."/>
            <person name="Jeffery I.B."/>
            <person name="Cooney J.C."/>
            <person name="Kagawa T.F."/>
            <person name="Liu W."/>
            <person name="Song Y."/>
            <person name="Salvetti E."/>
            <person name="Wrobel A."/>
            <person name="Rasinkangas P."/>
            <person name="Parkhill J."/>
            <person name="Rea M.C."/>
            <person name="O'Sullivan O."/>
            <person name="Ritari J."/>
            <person name="Douillard F.P."/>
            <person name="Paul Ross R."/>
            <person name="Yang R."/>
            <person name="Briner A.E."/>
            <person name="Felis G.E."/>
            <person name="de Vos W.M."/>
            <person name="Barrangou R."/>
            <person name="Klaenhammer T.R."/>
            <person name="Caufield P.W."/>
            <person name="Cui Y."/>
            <person name="Zhang H."/>
            <person name="O'Toole P.W."/>
        </authorList>
    </citation>
    <scope>NUCLEOTIDE SEQUENCE [LARGE SCALE GENOMIC DNA]</scope>
    <source>
        <strain evidence="1 2">DSM 20515</strain>
    </source>
</reference>
<evidence type="ECO:0000313" key="2">
    <source>
        <dbReference type="Proteomes" id="UP000051845"/>
    </source>
</evidence>
<evidence type="ECO:0000313" key="1">
    <source>
        <dbReference type="EMBL" id="KRM74483.1"/>
    </source>
</evidence>
<dbReference type="EMBL" id="AYYR01000078">
    <property type="protein sequence ID" value="KRM74483.1"/>
    <property type="molecule type" value="Genomic_DNA"/>
</dbReference>
<evidence type="ECO:0008006" key="3">
    <source>
        <dbReference type="Google" id="ProtNLM"/>
    </source>
</evidence>
<dbReference type="InterPro" id="IPR014284">
    <property type="entry name" value="RNA_pol_sigma-70_dom"/>
</dbReference>
<dbReference type="InterPro" id="IPR013325">
    <property type="entry name" value="RNA_pol_sigma_r2"/>
</dbReference>
<dbReference type="Proteomes" id="UP000051845">
    <property type="component" value="Unassembled WGS sequence"/>
</dbReference>
<accession>A0A0R2BFT1</accession>
<dbReference type="Gene3D" id="1.10.10.10">
    <property type="entry name" value="Winged helix-like DNA-binding domain superfamily/Winged helix DNA-binding domain"/>
    <property type="match status" value="1"/>
</dbReference>
<protein>
    <recommendedName>
        <fullName evidence="3">RNA polymerase sigma-70 region 2 domain-containing protein</fullName>
    </recommendedName>
</protein>
<dbReference type="InterPro" id="IPR036388">
    <property type="entry name" value="WH-like_DNA-bd_sf"/>
</dbReference>
<dbReference type="Pfam" id="PF13384">
    <property type="entry name" value="HTH_23"/>
    <property type="match status" value="1"/>
</dbReference>